<organism evidence="1 2">
    <name type="scientific">Oedothorax gibbosus</name>
    <dbReference type="NCBI Taxonomy" id="931172"/>
    <lineage>
        <taxon>Eukaryota</taxon>
        <taxon>Metazoa</taxon>
        <taxon>Ecdysozoa</taxon>
        <taxon>Arthropoda</taxon>
        <taxon>Chelicerata</taxon>
        <taxon>Arachnida</taxon>
        <taxon>Araneae</taxon>
        <taxon>Araneomorphae</taxon>
        <taxon>Entelegynae</taxon>
        <taxon>Araneoidea</taxon>
        <taxon>Linyphiidae</taxon>
        <taxon>Erigoninae</taxon>
        <taxon>Oedothorax</taxon>
    </lineage>
</organism>
<comment type="caution">
    <text evidence="1">The sequence shown here is derived from an EMBL/GenBank/DDBJ whole genome shotgun (WGS) entry which is preliminary data.</text>
</comment>
<dbReference type="EMBL" id="JAFNEN010000045">
    <property type="protein sequence ID" value="KAG8198048.1"/>
    <property type="molecule type" value="Genomic_DNA"/>
</dbReference>
<keyword evidence="2" id="KW-1185">Reference proteome</keyword>
<accession>A0AAV6VQN0</accession>
<gene>
    <name evidence="1" type="ORF">JTE90_001882</name>
</gene>
<dbReference type="Proteomes" id="UP000827092">
    <property type="component" value="Unassembled WGS sequence"/>
</dbReference>
<name>A0AAV6VQN0_9ARAC</name>
<evidence type="ECO:0000313" key="2">
    <source>
        <dbReference type="Proteomes" id="UP000827092"/>
    </source>
</evidence>
<sequence length="99" mass="10807">MKPSASTSGIRIKSLACLSVALPLNSDIYKRLSCCAALQPGASCMPSVSMRLSKAFTWVTKEELRNVRIGATRIRPRTATLESRDREGKTVLSVLRLPS</sequence>
<evidence type="ECO:0000313" key="1">
    <source>
        <dbReference type="EMBL" id="KAG8198048.1"/>
    </source>
</evidence>
<protein>
    <submittedName>
        <fullName evidence="1">Uncharacterized protein</fullName>
    </submittedName>
</protein>
<reference evidence="1 2" key="1">
    <citation type="journal article" date="2022" name="Nat. Ecol. Evol.">
        <title>A masculinizing supergene underlies an exaggerated male reproductive morph in a spider.</title>
        <authorList>
            <person name="Hendrickx F."/>
            <person name="De Corte Z."/>
            <person name="Sonet G."/>
            <person name="Van Belleghem S.M."/>
            <person name="Kostlbacher S."/>
            <person name="Vangestel C."/>
        </authorList>
    </citation>
    <scope>NUCLEOTIDE SEQUENCE [LARGE SCALE GENOMIC DNA]</scope>
    <source>
        <strain evidence="1">W744_W776</strain>
    </source>
</reference>
<dbReference type="AlphaFoldDB" id="A0AAV6VQN0"/>
<proteinExistence type="predicted"/>